<dbReference type="AlphaFoldDB" id="A0A5C5Z506"/>
<dbReference type="EMBL" id="SJPJ01000001">
    <property type="protein sequence ID" value="TWT82295.1"/>
    <property type="molecule type" value="Genomic_DNA"/>
</dbReference>
<name>A0A5C5Z506_9BACT</name>
<protein>
    <submittedName>
        <fullName evidence="2">Blue-light-activated protein</fullName>
    </submittedName>
</protein>
<dbReference type="Proteomes" id="UP000315010">
    <property type="component" value="Unassembled WGS sequence"/>
</dbReference>
<sequence length="88" mass="9566">MEAIGRLAGGVAHNFNNLLMVILGECSQLLTQAEQRGKNTSKEPVDIEQSLGSLRAIRDAGERASALTNATPDIQWPSSPGRRYDRSE</sequence>
<gene>
    <name evidence="2" type="ORF">CA13_37570</name>
</gene>
<dbReference type="OrthoDB" id="9796100at2"/>
<reference evidence="2 3" key="1">
    <citation type="submission" date="2019-02" db="EMBL/GenBank/DDBJ databases">
        <title>Deep-cultivation of Planctomycetes and their phenomic and genomic characterization uncovers novel biology.</title>
        <authorList>
            <person name="Wiegand S."/>
            <person name="Jogler M."/>
            <person name="Boedeker C."/>
            <person name="Pinto D."/>
            <person name="Vollmers J."/>
            <person name="Rivas-Marin E."/>
            <person name="Kohn T."/>
            <person name="Peeters S.H."/>
            <person name="Heuer A."/>
            <person name="Rast P."/>
            <person name="Oberbeckmann S."/>
            <person name="Bunk B."/>
            <person name="Jeske O."/>
            <person name="Meyerdierks A."/>
            <person name="Storesund J.E."/>
            <person name="Kallscheuer N."/>
            <person name="Luecker S."/>
            <person name="Lage O.M."/>
            <person name="Pohl T."/>
            <person name="Merkel B.J."/>
            <person name="Hornburger P."/>
            <person name="Mueller R.-W."/>
            <person name="Bruemmer F."/>
            <person name="Labrenz M."/>
            <person name="Spormann A.M."/>
            <person name="Op Den Camp H."/>
            <person name="Overmann J."/>
            <person name="Amann R."/>
            <person name="Jetten M.S.M."/>
            <person name="Mascher T."/>
            <person name="Medema M.H."/>
            <person name="Devos D.P."/>
            <person name="Kaster A.-K."/>
            <person name="Ovreas L."/>
            <person name="Rohde M."/>
            <person name="Galperin M.Y."/>
            <person name="Jogler C."/>
        </authorList>
    </citation>
    <scope>NUCLEOTIDE SEQUENCE [LARGE SCALE GENOMIC DNA]</scope>
    <source>
        <strain evidence="2 3">CA13</strain>
    </source>
</reference>
<evidence type="ECO:0000256" key="1">
    <source>
        <dbReference type="SAM" id="MobiDB-lite"/>
    </source>
</evidence>
<evidence type="ECO:0000313" key="3">
    <source>
        <dbReference type="Proteomes" id="UP000315010"/>
    </source>
</evidence>
<dbReference type="RefSeq" id="WP_146398707.1">
    <property type="nucleotide sequence ID" value="NZ_SJPJ01000001.1"/>
</dbReference>
<comment type="caution">
    <text evidence="2">The sequence shown here is derived from an EMBL/GenBank/DDBJ whole genome shotgun (WGS) entry which is preliminary data.</text>
</comment>
<evidence type="ECO:0000313" key="2">
    <source>
        <dbReference type="EMBL" id="TWT82295.1"/>
    </source>
</evidence>
<keyword evidence="3" id="KW-1185">Reference proteome</keyword>
<organism evidence="2 3">
    <name type="scientific">Novipirellula herctigrandis</name>
    <dbReference type="NCBI Taxonomy" id="2527986"/>
    <lineage>
        <taxon>Bacteria</taxon>
        <taxon>Pseudomonadati</taxon>
        <taxon>Planctomycetota</taxon>
        <taxon>Planctomycetia</taxon>
        <taxon>Pirellulales</taxon>
        <taxon>Pirellulaceae</taxon>
        <taxon>Novipirellula</taxon>
    </lineage>
</organism>
<accession>A0A5C5Z506</accession>
<dbReference type="Gene3D" id="1.10.287.130">
    <property type="match status" value="1"/>
</dbReference>
<feature type="region of interest" description="Disordered" evidence="1">
    <location>
        <begin position="63"/>
        <end position="88"/>
    </location>
</feature>
<feature type="compositionally biased region" description="Polar residues" evidence="1">
    <location>
        <begin position="66"/>
        <end position="78"/>
    </location>
</feature>
<proteinExistence type="predicted"/>